<evidence type="ECO:0000256" key="2">
    <source>
        <dbReference type="ARBA" id="ARBA00011643"/>
    </source>
</evidence>
<evidence type="ECO:0000256" key="5">
    <source>
        <dbReference type="PIRNR" id="PIRNR037489"/>
    </source>
</evidence>
<feature type="binding site" evidence="6">
    <location>
        <position position="65"/>
    </location>
    <ligand>
        <name>a divalent metal cation</name>
        <dbReference type="ChEBI" id="CHEBI:60240"/>
        <label>1</label>
    </ligand>
</feature>
<dbReference type="PANTHER" id="PTHR13799:SF14">
    <property type="entry name" value="GTP CYCLOHYDROLASE 1 TYPE 2 HOMOLOG"/>
    <property type="match status" value="1"/>
</dbReference>
<dbReference type="Proteomes" id="UP000823598">
    <property type="component" value="Unassembled WGS sequence"/>
</dbReference>
<feature type="binding site" evidence="6">
    <location>
        <position position="331"/>
    </location>
    <ligand>
        <name>a divalent metal cation</name>
        <dbReference type="ChEBI" id="CHEBI:60240"/>
        <label>1</label>
    </ligand>
</feature>
<dbReference type="EMBL" id="JADIMC010000043">
    <property type="protein sequence ID" value="MBO8476074.1"/>
    <property type="molecule type" value="Genomic_DNA"/>
</dbReference>
<comment type="similarity">
    <text evidence="1 5">Belongs to the GTP cyclohydrolase I type 2/NIF3 family.</text>
</comment>
<evidence type="ECO:0000256" key="6">
    <source>
        <dbReference type="PIRSR" id="PIRSR602678-1"/>
    </source>
</evidence>
<evidence type="ECO:0000256" key="3">
    <source>
        <dbReference type="ARBA" id="ARBA00022112"/>
    </source>
</evidence>
<dbReference type="GO" id="GO:0005737">
    <property type="term" value="C:cytoplasm"/>
    <property type="evidence" value="ECO:0007669"/>
    <property type="project" value="TreeGrafter"/>
</dbReference>
<dbReference type="NCBIfam" id="TIGR00486">
    <property type="entry name" value="YbgI_SA1388"/>
    <property type="match status" value="1"/>
</dbReference>
<dbReference type="SUPFAM" id="SSF102705">
    <property type="entry name" value="NIF3 (NGG1p interacting factor 3)-like"/>
    <property type="match status" value="1"/>
</dbReference>
<reference evidence="7" key="1">
    <citation type="submission" date="2020-10" db="EMBL/GenBank/DDBJ databases">
        <authorList>
            <person name="Gilroy R."/>
        </authorList>
    </citation>
    <scope>NUCLEOTIDE SEQUENCE</scope>
    <source>
        <strain evidence="7">6919</strain>
    </source>
</reference>
<dbReference type="FunFam" id="3.40.1390.30:FF:000001">
    <property type="entry name" value="GTP cyclohydrolase 1 type 2"/>
    <property type="match status" value="1"/>
</dbReference>
<feature type="binding site" evidence="6">
    <location>
        <position position="66"/>
    </location>
    <ligand>
        <name>a divalent metal cation</name>
        <dbReference type="ChEBI" id="CHEBI:60240"/>
        <label>1</label>
    </ligand>
</feature>
<dbReference type="Gene3D" id="3.30.70.120">
    <property type="match status" value="1"/>
</dbReference>
<dbReference type="PIRSF" id="PIRSF037489">
    <property type="entry name" value="UCP037489_NIF3_YqfO"/>
    <property type="match status" value="1"/>
</dbReference>
<name>A0A9D9NJE4_9BACT</name>
<comment type="caution">
    <text evidence="7">The sequence shown here is derived from an EMBL/GenBank/DDBJ whole genome shotgun (WGS) entry which is preliminary data.</text>
</comment>
<dbReference type="InterPro" id="IPR017221">
    <property type="entry name" value="DUF34/NIF3_bac"/>
</dbReference>
<dbReference type="GO" id="GO:0046872">
    <property type="term" value="F:metal ion binding"/>
    <property type="evidence" value="ECO:0007669"/>
    <property type="project" value="UniProtKB-UniRule"/>
</dbReference>
<keyword evidence="4 5" id="KW-0479">Metal-binding</keyword>
<dbReference type="InterPro" id="IPR036069">
    <property type="entry name" value="DUF34/NIF3_sf"/>
</dbReference>
<sequence length="364" mass="39554">MMEIRCILNAIEEFAPRALQEGYDNAGLQAGDAANDCTGVLLTLDVSERTVEEAAGRNCNLIISHHPLLFKGIKSIAPSTAKGRILMRALCEGITLYAAHTNLDNARGGVSFRMAEMMGLKNIRTLCPQKGTLVKLVVFVPADYVADVRDAMLDNGAGNVGDYDRCSYAMDGIGSFRPKPGAHPFSGICGELHEGKEIRLEMIVPLWKAGKVVEAMVSAHPYEEPAYDIIPLANADCHSGSGIVGDVEPVSLGDFLLRLKEVFATKSVRYTGEPSATLRRVAMCGGSGASMTSDAIAAGADLYVSGDFKYHDFTEYRESIALADIGHYESEQCAKLIFRELISRRFPDLPVYFSETDINPINYI</sequence>
<dbReference type="PANTHER" id="PTHR13799">
    <property type="entry name" value="NGG1 INTERACTING FACTOR 3"/>
    <property type="match status" value="1"/>
</dbReference>
<evidence type="ECO:0000313" key="8">
    <source>
        <dbReference type="Proteomes" id="UP000823598"/>
    </source>
</evidence>
<dbReference type="AlphaFoldDB" id="A0A9D9NJE4"/>
<feature type="binding site" evidence="6">
    <location>
        <position position="104"/>
    </location>
    <ligand>
        <name>a divalent metal cation</name>
        <dbReference type="ChEBI" id="CHEBI:60240"/>
        <label>1</label>
    </ligand>
</feature>
<dbReference type="Gene3D" id="3.40.1390.30">
    <property type="entry name" value="NIF3 (NGG1p interacting factor 3)-like"/>
    <property type="match status" value="1"/>
</dbReference>
<feature type="binding site" evidence="6">
    <location>
        <position position="327"/>
    </location>
    <ligand>
        <name>a divalent metal cation</name>
        <dbReference type="ChEBI" id="CHEBI:60240"/>
        <label>1</label>
    </ligand>
</feature>
<evidence type="ECO:0000256" key="4">
    <source>
        <dbReference type="ARBA" id="ARBA00022723"/>
    </source>
</evidence>
<evidence type="ECO:0000313" key="7">
    <source>
        <dbReference type="EMBL" id="MBO8476074.1"/>
    </source>
</evidence>
<dbReference type="InterPro" id="IPR002678">
    <property type="entry name" value="DUF34/NIF3"/>
</dbReference>
<proteinExistence type="inferred from homology"/>
<dbReference type="InterPro" id="IPR015867">
    <property type="entry name" value="N-reg_PII/ATP_PRibTrfase_C"/>
</dbReference>
<accession>A0A9D9NJE4</accession>
<evidence type="ECO:0000256" key="1">
    <source>
        <dbReference type="ARBA" id="ARBA00006964"/>
    </source>
</evidence>
<protein>
    <recommendedName>
        <fullName evidence="3 5">GTP cyclohydrolase 1 type 2 homolog</fullName>
    </recommendedName>
</protein>
<organism evidence="7 8">
    <name type="scientific">Candidatus Limisoma faecipullorum</name>
    <dbReference type="NCBI Taxonomy" id="2840854"/>
    <lineage>
        <taxon>Bacteria</taxon>
        <taxon>Pseudomonadati</taxon>
        <taxon>Bacteroidota</taxon>
        <taxon>Bacteroidia</taxon>
        <taxon>Bacteroidales</taxon>
        <taxon>Candidatus Limisoma</taxon>
    </lineage>
</organism>
<gene>
    <name evidence="7" type="ORF">IAB88_03680</name>
</gene>
<reference evidence="7" key="2">
    <citation type="journal article" date="2021" name="PeerJ">
        <title>Extensive microbial diversity within the chicken gut microbiome revealed by metagenomics and culture.</title>
        <authorList>
            <person name="Gilroy R."/>
            <person name="Ravi A."/>
            <person name="Getino M."/>
            <person name="Pursley I."/>
            <person name="Horton D.L."/>
            <person name="Alikhan N.F."/>
            <person name="Baker D."/>
            <person name="Gharbi K."/>
            <person name="Hall N."/>
            <person name="Watson M."/>
            <person name="Adriaenssens E.M."/>
            <person name="Foster-Nyarko E."/>
            <person name="Jarju S."/>
            <person name="Secka A."/>
            <person name="Antonio M."/>
            <person name="Oren A."/>
            <person name="Chaudhuri R.R."/>
            <person name="La Ragione R."/>
            <person name="Hildebrand F."/>
            <person name="Pallen M.J."/>
        </authorList>
    </citation>
    <scope>NUCLEOTIDE SEQUENCE</scope>
    <source>
        <strain evidence="7">6919</strain>
    </source>
</reference>
<dbReference type="Pfam" id="PF01784">
    <property type="entry name" value="DUF34_NIF3"/>
    <property type="match status" value="1"/>
</dbReference>
<comment type="subunit">
    <text evidence="2">Homohexamer.</text>
</comment>